<feature type="region of interest" description="Disordered" evidence="1">
    <location>
        <begin position="344"/>
        <end position="366"/>
    </location>
</feature>
<keyword evidence="2" id="KW-0812">Transmembrane</keyword>
<comment type="caution">
    <text evidence="3">The sequence shown here is derived from an EMBL/GenBank/DDBJ whole genome shotgun (WGS) entry which is preliminary data.</text>
</comment>
<dbReference type="Proteomes" id="UP000813444">
    <property type="component" value="Unassembled WGS sequence"/>
</dbReference>
<keyword evidence="2" id="KW-0472">Membrane</keyword>
<feature type="transmembrane region" description="Helical" evidence="2">
    <location>
        <begin position="177"/>
        <end position="197"/>
    </location>
</feature>
<evidence type="ECO:0000313" key="4">
    <source>
        <dbReference type="Proteomes" id="UP000813444"/>
    </source>
</evidence>
<feature type="compositionally biased region" description="Pro residues" evidence="1">
    <location>
        <begin position="101"/>
        <end position="111"/>
    </location>
</feature>
<keyword evidence="2" id="KW-1133">Transmembrane helix</keyword>
<accession>A0A8K0WPX8</accession>
<organism evidence="3 4">
    <name type="scientific">Stachybotrys elegans</name>
    <dbReference type="NCBI Taxonomy" id="80388"/>
    <lineage>
        <taxon>Eukaryota</taxon>
        <taxon>Fungi</taxon>
        <taxon>Dikarya</taxon>
        <taxon>Ascomycota</taxon>
        <taxon>Pezizomycotina</taxon>
        <taxon>Sordariomycetes</taxon>
        <taxon>Hypocreomycetidae</taxon>
        <taxon>Hypocreales</taxon>
        <taxon>Stachybotryaceae</taxon>
        <taxon>Stachybotrys</taxon>
    </lineage>
</organism>
<protein>
    <submittedName>
        <fullName evidence="3">Uncharacterized protein</fullName>
    </submittedName>
</protein>
<dbReference type="AlphaFoldDB" id="A0A8K0WPX8"/>
<keyword evidence="4" id="KW-1185">Reference proteome</keyword>
<sequence>MTQGHAGDMDRIREDLLQRARAERMRDVEQARPPAQQPEMQENNIHTQETRRFYGLPRIWARRRPSQTDIEASKPSESRLPTIRIPRPTLPRRNRPEPEPEATPIPPPPTVEAPDTSAQPLEASNGNQPSATVPPPTSSSGQSRRERRAQEESSGRQKGRFLFCFPLVKSKRIRSHMLRCFVSGVFLGLLLAVYLGLAVSRRIQNGELTIILILVILLATVFFCYSLLRLCMFVLRGDRERMNSARMARIVGTGHAYAIPSRPIPVVLAQDEEAVGVETTKTTPPAYGLWRESVRVDPNRIFWQRNAAAEPMPPLPNSGPRPPSYASEDGVSYIIEAVPRSTVPVTDVPLPVHPSERGRIETPPSQ</sequence>
<gene>
    <name evidence="3" type="ORF">B0I35DRAFT_480460</name>
</gene>
<dbReference type="OrthoDB" id="5417811at2759"/>
<feature type="region of interest" description="Disordered" evidence="1">
    <location>
        <begin position="1"/>
        <end position="154"/>
    </location>
</feature>
<feature type="transmembrane region" description="Helical" evidence="2">
    <location>
        <begin position="209"/>
        <end position="235"/>
    </location>
</feature>
<dbReference type="EMBL" id="JAGPNK010000009">
    <property type="protein sequence ID" value="KAH7313803.1"/>
    <property type="molecule type" value="Genomic_DNA"/>
</dbReference>
<name>A0A8K0WPX8_9HYPO</name>
<reference evidence="3" key="1">
    <citation type="journal article" date="2021" name="Nat. Commun.">
        <title>Genetic determinants of endophytism in the Arabidopsis root mycobiome.</title>
        <authorList>
            <person name="Mesny F."/>
            <person name="Miyauchi S."/>
            <person name="Thiergart T."/>
            <person name="Pickel B."/>
            <person name="Atanasova L."/>
            <person name="Karlsson M."/>
            <person name="Huettel B."/>
            <person name="Barry K.W."/>
            <person name="Haridas S."/>
            <person name="Chen C."/>
            <person name="Bauer D."/>
            <person name="Andreopoulos W."/>
            <person name="Pangilinan J."/>
            <person name="LaButti K."/>
            <person name="Riley R."/>
            <person name="Lipzen A."/>
            <person name="Clum A."/>
            <person name="Drula E."/>
            <person name="Henrissat B."/>
            <person name="Kohler A."/>
            <person name="Grigoriev I.V."/>
            <person name="Martin F.M."/>
            <person name="Hacquard S."/>
        </authorList>
    </citation>
    <scope>NUCLEOTIDE SEQUENCE</scope>
    <source>
        <strain evidence="3">MPI-CAGE-CH-0235</strain>
    </source>
</reference>
<evidence type="ECO:0000256" key="2">
    <source>
        <dbReference type="SAM" id="Phobius"/>
    </source>
</evidence>
<evidence type="ECO:0000256" key="1">
    <source>
        <dbReference type="SAM" id="MobiDB-lite"/>
    </source>
</evidence>
<feature type="compositionally biased region" description="Polar residues" evidence="1">
    <location>
        <begin position="38"/>
        <end position="47"/>
    </location>
</feature>
<proteinExistence type="predicted"/>
<feature type="compositionally biased region" description="Basic and acidic residues" evidence="1">
    <location>
        <begin position="7"/>
        <end position="30"/>
    </location>
</feature>
<feature type="compositionally biased region" description="Polar residues" evidence="1">
    <location>
        <begin position="116"/>
        <end position="128"/>
    </location>
</feature>
<evidence type="ECO:0000313" key="3">
    <source>
        <dbReference type="EMBL" id="KAH7313803.1"/>
    </source>
</evidence>